<comment type="caution">
    <text evidence="1">The sequence shown here is derived from an EMBL/GenBank/DDBJ whole genome shotgun (WGS) entry which is preliminary data.</text>
</comment>
<organism evidence="1 2">
    <name type="scientific">Melia azedarach</name>
    <name type="common">Chinaberry tree</name>
    <dbReference type="NCBI Taxonomy" id="155640"/>
    <lineage>
        <taxon>Eukaryota</taxon>
        <taxon>Viridiplantae</taxon>
        <taxon>Streptophyta</taxon>
        <taxon>Embryophyta</taxon>
        <taxon>Tracheophyta</taxon>
        <taxon>Spermatophyta</taxon>
        <taxon>Magnoliopsida</taxon>
        <taxon>eudicotyledons</taxon>
        <taxon>Gunneridae</taxon>
        <taxon>Pentapetalae</taxon>
        <taxon>rosids</taxon>
        <taxon>malvids</taxon>
        <taxon>Sapindales</taxon>
        <taxon>Meliaceae</taxon>
        <taxon>Melia</taxon>
    </lineage>
</organism>
<evidence type="ECO:0000313" key="1">
    <source>
        <dbReference type="EMBL" id="KAJ4715678.1"/>
    </source>
</evidence>
<reference evidence="1 2" key="1">
    <citation type="journal article" date="2023" name="Science">
        <title>Complex scaffold remodeling in plant triterpene biosynthesis.</title>
        <authorList>
            <person name="De La Pena R."/>
            <person name="Hodgson H."/>
            <person name="Liu J.C."/>
            <person name="Stephenson M.J."/>
            <person name="Martin A.C."/>
            <person name="Owen C."/>
            <person name="Harkess A."/>
            <person name="Leebens-Mack J."/>
            <person name="Jimenez L.E."/>
            <person name="Osbourn A."/>
            <person name="Sattely E.S."/>
        </authorList>
    </citation>
    <scope>NUCLEOTIDE SEQUENCE [LARGE SCALE GENOMIC DNA]</scope>
    <source>
        <strain evidence="2">cv. JPN11</strain>
        <tissue evidence="1">Leaf</tissue>
    </source>
</reference>
<dbReference type="EMBL" id="CM051400">
    <property type="protein sequence ID" value="KAJ4715678.1"/>
    <property type="molecule type" value="Genomic_DNA"/>
</dbReference>
<name>A0ACC1XX07_MELAZ</name>
<sequence>MVYGQLQVNIRLEHKEYDAESETLIKFYVHPNSAYEKTWFTNSSENPESRFKILHKIKQPIRPNKIIQIVMTMSNFSVVSPAIFTDFFSNIPIIKSDSHNKLADDLLSKSHNLIKSNAIRGNKSEEISVEIQGNDLIYLDEKDMQVVDKYDTFYNTIPGSPAAVAALERVGESVRRPNGDICSICWEEDSEGWEVVRMQCSHEFHEKCIADWLKKSRACPMCRFPMPSCIFEELFDVSYEC</sequence>
<protein>
    <submittedName>
        <fullName evidence="1">RING/U-box superfamily protein</fullName>
    </submittedName>
</protein>
<keyword evidence="2" id="KW-1185">Reference proteome</keyword>
<proteinExistence type="predicted"/>
<evidence type="ECO:0000313" key="2">
    <source>
        <dbReference type="Proteomes" id="UP001164539"/>
    </source>
</evidence>
<accession>A0ACC1XX07</accession>
<dbReference type="Proteomes" id="UP001164539">
    <property type="component" value="Chromosome 7"/>
</dbReference>
<gene>
    <name evidence="1" type="ORF">OWV82_014007</name>
</gene>